<proteinExistence type="predicted"/>
<feature type="coiled-coil region" evidence="1">
    <location>
        <begin position="160"/>
        <end position="187"/>
    </location>
</feature>
<gene>
    <name evidence="2" type="ORF">NCTC10181_00127</name>
</gene>
<organism evidence="2 3">
    <name type="scientific">Mycoplasmopsis citelli</name>
    <dbReference type="NCBI Taxonomy" id="171281"/>
    <lineage>
        <taxon>Bacteria</taxon>
        <taxon>Bacillati</taxon>
        <taxon>Mycoplasmatota</taxon>
        <taxon>Mycoplasmoidales</taxon>
        <taxon>Metamycoplasmataceae</taxon>
        <taxon>Mycoplasmopsis</taxon>
    </lineage>
</organism>
<dbReference type="EMBL" id="LR215036">
    <property type="protein sequence ID" value="VEU74292.1"/>
    <property type="molecule type" value="Genomic_DNA"/>
</dbReference>
<evidence type="ECO:0000313" key="2">
    <source>
        <dbReference type="EMBL" id="VEU74292.1"/>
    </source>
</evidence>
<reference evidence="2 3" key="1">
    <citation type="submission" date="2019-01" db="EMBL/GenBank/DDBJ databases">
        <authorList>
            <consortium name="Pathogen Informatics"/>
        </authorList>
    </citation>
    <scope>NUCLEOTIDE SEQUENCE [LARGE SCALE GENOMIC DNA]</scope>
    <source>
        <strain evidence="2 3">NCTC10181</strain>
    </source>
</reference>
<keyword evidence="1" id="KW-0175">Coiled coil</keyword>
<keyword evidence="3" id="KW-1185">Reference proteome</keyword>
<dbReference type="KEGG" id="mcit:NCTC10181_00127"/>
<dbReference type="Proteomes" id="UP000290985">
    <property type="component" value="Chromosome"/>
</dbReference>
<evidence type="ECO:0000256" key="1">
    <source>
        <dbReference type="SAM" id="Coils"/>
    </source>
</evidence>
<name>A0A449B115_9BACT</name>
<accession>A0A449B115</accession>
<dbReference type="RefSeq" id="WP_129725135.1">
    <property type="nucleotide sequence ID" value="NZ_LR215036.1"/>
</dbReference>
<evidence type="ECO:0000313" key="3">
    <source>
        <dbReference type="Proteomes" id="UP000290985"/>
    </source>
</evidence>
<sequence>MIKINEQGKQNLDLLKQWNINVDALMNQLNKNITQYTEDNINKLNNFINLDFEDNKSFKVQTFEILSYDASEKTFEKLTNIWNKNFDDYKNQKDEYMSDYSIMLGFQFKDELDRDLKQNGIETKYSYVFNAILNCDDDTYYNLNDAVNELNKEDWFDFQMELLDNLLNEVKENSKEQKLENNNAQGIKM</sequence>
<dbReference type="AlphaFoldDB" id="A0A449B115"/>
<protein>
    <submittedName>
        <fullName evidence="2">Uncharacterized protein</fullName>
    </submittedName>
</protein>